<feature type="compositionally biased region" description="Basic and acidic residues" evidence="1">
    <location>
        <begin position="113"/>
        <end position="127"/>
    </location>
</feature>
<evidence type="ECO:0000256" key="1">
    <source>
        <dbReference type="SAM" id="MobiDB-lite"/>
    </source>
</evidence>
<evidence type="ECO:0000313" key="3">
    <source>
        <dbReference type="Proteomes" id="UP000886595"/>
    </source>
</evidence>
<feature type="region of interest" description="Disordered" evidence="1">
    <location>
        <begin position="113"/>
        <end position="149"/>
    </location>
</feature>
<proteinExistence type="predicted"/>
<gene>
    <name evidence="2" type="ORF">Bca52824_093229</name>
</gene>
<keyword evidence="3" id="KW-1185">Reference proteome</keyword>
<dbReference type="AlphaFoldDB" id="A0A8X7P7W7"/>
<protein>
    <submittedName>
        <fullName evidence="2">Uncharacterized protein</fullName>
    </submittedName>
</protein>
<accession>A0A8X7P7W7</accession>
<reference evidence="2 3" key="1">
    <citation type="submission" date="2020-02" db="EMBL/GenBank/DDBJ databases">
        <authorList>
            <person name="Ma Q."/>
            <person name="Huang Y."/>
            <person name="Song X."/>
            <person name="Pei D."/>
        </authorList>
    </citation>
    <scope>NUCLEOTIDE SEQUENCE [LARGE SCALE GENOMIC DNA]</scope>
    <source>
        <strain evidence="2">Sxm20200214</strain>
        <tissue evidence="2">Leaf</tissue>
    </source>
</reference>
<sequence length="319" mass="35935">MEDSGIVGRLARVSRPVVRRFVQSVSDQAVGMGVIRGVKPDQQLVKGISCMVIAGDVYRPAAIDQLWRLQIDKGMMNELKDVKKVLNPTEVLLTGQEAAEEREKPELLAESLERRKRVAEDSGKTETGEPTCGTNIPNESEDEELDGSNGRRIHSCFKRARGRNESRTKGFLFTFHVYGEDDEQNRAGGSVPSPHDRRQNSEEENEYAAQVTEQPDASVRLNFIYLKLKRRIKPNATFQFSNAMGSNVLQSIICAGEPERRQRRLGNRGKRNLLDNLKRSRRSNGKVTNALRVNNTTQTMLKHMETLSPHSLYNLSTIS</sequence>
<feature type="region of interest" description="Disordered" evidence="1">
    <location>
        <begin position="182"/>
        <end position="212"/>
    </location>
</feature>
<dbReference type="EMBL" id="JAAMPC010000046">
    <property type="protein sequence ID" value="KAG2244959.1"/>
    <property type="molecule type" value="Genomic_DNA"/>
</dbReference>
<name>A0A8X7P7W7_BRACI</name>
<dbReference type="OrthoDB" id="1720177at2759"/>
<organism evidence="2 3">
    <name type="scientific">Brassica carinata</name>
    <name type="common">Ethiopian mustard</name>
    <name type="synonym">Abyssinian cabbage</name>
    <dbReference type="NCBI Taxonomy" id="52824"/>
    <lineage>
        <taxon>Eukaryota</taxon>
        <taxon>Viridiplantae</taxon>
        <taxon>Streptophyta</taxon>
        <taxon>Embryophyta</taxon>
        <taxon>Tracheophyta</taxon>
        <taxon>Spermatophyta</taxon>
        <taxon>Magnoliopsida</taxon>
        <taxon>eudicotyledons</taxon>
        <taxon>Gunneridae</taxon>
        <taxon>Pentapetalae</taxon>
        <taxon>rosids</taxon>
        <taxon>malvids</taxon>
        <taxon>Brassicales</taxon>
        <taxon>Brassicaceae</taxon>
        <taxon>Brassiceae</taxon>
        <taxon>Brassica</taxon>
    </lineage>
</organism>
<comment type="caution">
    <text evidence="2">The sequence shown here is derived from an EMBL/GenBank/DDBJ whole genome shotgun (WGS) entry which is preliminary data.</text>
</comment>
<evidence type="ECO:0000313" key="2">
    <source>
        <dbReference type="EMBL" id="KAG2244959.1"/>
    </source>
</evidence>
<dbReference type="Proteomes" id="UP000886595">
    <property type="component" value="Unassembled WGS sequence"/>
</dbReference>